<dbReference type="InterPro" id="IPR005135">
    <property type="entry name" value="Endo/exonuclease/phosphatase"/>
</dbReference>
<dbReference type="GO" id="GO:0003824">
    <property type="term" value="F:catalytic activity"/>
    <property type="evidence" value="ECO:0007669"/>
    <property type="project" value="InterPro"/>
</dbReference>
<dbReference type="PANTHER" id="PTHR14859">
    <property type="entry name" value="CALCOFLUOR WHITE HYPERSENSITIVE PROTEIN PRECURSOR"/>
    <property type="match status" value="1"/>
</dbReference>
<dbReference type="SUPFAM" id="SSF56219">
    <property type="entry name" value="DNase I-like"/>
    <property type="match status" value="1"/>
</dbReference>
<evidence type="ECO:0000313" key="3">
    <source>
        <dbReference type="Proteomes" id="UP000636453"/>
    </source>
</evidence>
<feature type="domain" description="Endonuclease/exonuclease/phosphatase" evidence="1">
    <location>
        <begin position="7"/>
        <end position="238"/>
    </location>
</feature>
<dbReference type="OrthoDB" id="9793162at2"/>
<dbReference type="AlphaFoldDB" id="A0A919DHZ8"/>
<organism evidence="2 3">
    <name type="scientific">Vulcaniibacterium thermophilum</name>
    <dbReference type="NCBI Taxonomy" id="1169913"/>
    <lineage>
        <taxon>Bacteria</taxon>
        <taxon>Pseudomonadati</taxon>
        <taxon>Pseudomonadota</taxon>
        <taxon>Gammaproteobacteria</taxon>
        <taxon>Lysobacterales</taxon>
        <taxon>Lysobacteraceae</taxon>
        <taxon>Vulcaniibacterium</taxon>
    </lineage>
</organism>
<dbReference type="Gene3D" id="3.60.10.10">
    <property type="entry name" value="Endonuclease/exonuclease/phosphatase"/>
    <property type="match status" value="1"/>
</dbReference>
<dbReference type="RefSeq" id="WP_146474899.1">
    <property type="nucleotide sequence ID" value="NZ_BNCF01000023.1"/>
</dbReference>
<dbReference type="GO" id="GO:0016020">
    <property type="term" value="C:membrane"/>
    <property type="evidence" value="ECO:0007669"/>
    <property type="project" value="GOC"/>
</dbReference>
<dbReference type="Pfam" id="PF03372">
    <property type="entry name" value="Exo_endo_phos"/>
    <property type="match status" value="1"/>
</dbReference>
<dbReference type="InterPro" id="IPR036691">
    <property type="entry name" value="Endo/exonu/phosph_ase_sf"/>
</dbReference>
<accession>A0A919DHZ8</accession>
<dbReference type="EMBL" id="BNCF01000023">
    <property type="protein sequence ID" value="GHE44402.1"/>
    <property type="molecule type" value="Genomic_DNA"/>
</dbReference>
<keyword evidence="3" id="KW-1185">Reference proteome</keyword>
<reference evidence="2" key="2">
    <citation type="submission" date="2020-09" db="EMBL/GenBank/DDBJ databases">
        <authorList>
            <person name="Sun Q."/>
            <person name="Kim S."/>
        </authorList>
    </citation>
    <scope>NUCLEOTIDE SEQUENCE</scope>
    <source>
        <strain evidence="2">KCTC 32020</strain>
    </source>
</reference>
<evidence type="ECO:0000259" key="1">
    <source>
        <dbReference type="Pfam" id="PF03372"/>
    </source>
</evidence>
<name>A0A919DHZ8_9GAMM</name>
<evidence type="ECO:0000313" key="2">
    <source>
        <dbReference type="EMBL" id="GHE44402.1"/>
    </source>
</evidence>
<sequence>MPRLHVLTANIHMGFGMDRRRFVLPELRQAIASVRADVVFLQEVVGEHSGHARRHPEWPAMPHYEYLAERLWPEFAYGRNAAYPAGHHGNALLSKFPIVHQCNHDVSVPGHEPRGLLHCVLDPVEEATRVHVVCAHLGLRESHRRRQLDLLCRLLEREVPPRAPLVVAGDFNDWRGRGHARLRDCGLHEVFEQAHGRLARTFPARWPLLPLDRIYLRNARATAAHVLSNRPWSRLSDHAVLYAEVEPQPGAGHG</sequence>
<protein>
    <submittedName>
        <fullName evidence="2">EEP domain-containing protein</fullName>
    </submittedName>
</protein>
<dbReference type="GO" id="GO:0006506">
    <property type="term" value="P:GPI anchor biosynthetic process"/>
    <property type="evidence" value="ECO:0007669"/>
    <property type="project" value="TreeGrafter"/>
</dbReference>
<dbReference type="Proteomes" id="UP000636453">
    <property type="component" value="Unassembled WGS sequence"/>
</dbReference>
<dbReference type="PANTHER" id="PTHR14859:SF15">
    <property type="entry name" value="ENDONUCLEASE_EXONUCLEASE_PHOSPHATASE DOMAIN-CONTAINING PROTEIN"/>
    <property type="match status" value="1"/>
</dbReference>
<gene>
    <name evidence="2" type="ORF">GCM10007167_27660</name>
</gene>
<proteinExistence type="predicted"/>
<reference evidence="2" key="1">
    <citation type="journal article" date="2014" name="Int. J. Syst. Evol. Microbiol.">
        <title>Complete genome sequence of Corynebacterium casei LMG S-19264T (=DSM 44701T), isolated from a smear-ripened cheese.</title>
        <authorList>
            <consortium name="US DOE Joint Genome Institute (JGI-PGF)"/>
            <person name="Walter F."/>
            <person name="Albersmeier A."/>
            <person name="Kalinowski J."/>
            <person name="Ruckert C."/>
        </authorList>
    </citation>
    <scope>NUCLEOTIDE SEQUENCE</scope>
    <source>
        <strain evidence="2">KCTC 32020</strain>
    </source>
</reference>
<comment type="caution">
    <text evidence="2">The sequence shown here is derived from an EMBL/GenBank/DDBJ whole genome shotgun (WGS) entry which is preliminary data.</text>
</comment>
<dbReference type="InterPro" id="IPR051916">
    <property type="entry name" value="GPI-anchor_lipid_remodeler"/>
</dbReference>